<feature type="transmembrane region" description="Helical" evidence="1">
    <location>
        <begin position="360"/>
        <end position="380"/>
    </location>
</feature>
<dbReference type="Pfam" id="PF06772">
    <property type="entry name" value="LtrA"/>
    <property type="match status" value="1"/>
</dbReference>
<proteinExistence type="predicted"/>
<feature type="transmembrane region" description="Helical" evidence="1">
    <location>
        <begin position="110"/>
        <end position="130"/>
    </location>
</feature>
<sequence length="386" mass="41127">MSQSSVDEPEETAGTSVEARRVDWFELFFDLAFVAFITQLAHNLHGAPGPFEFLLFVAWSIPAWWAWTNIMVTINPLPTLPVRLLVPALLVSMGVVGLMAASVTDSVDRAGAFSLACAALRLVLLVLWLYRTTRSGRPAGRVILYNGATAAIWVAAAFVPTPLNFALWAGAILIEVALLRIGRLSRSRSIMVDPAHASERLGLFMIILMGESVLSLVTSLSKDWTIESGIAAFVGFAAICSLAAGFFLFGMNTMEQGLARLSDKHDFSGLLDTVMFLPYLLVIGVTMFAAGLSTVVAAPADALPTGAAISLSGGVALFYLTNTIVSIRWGTPLRRLLRWAIPGVPLPLLVAVLAPHIPAIVTLCVIAGIVLVIIGGSAVARARTMS</sequence>
<feature type="transmembrane region" description="Helical" evidence="1">
    <location>
        <begin position="230"/>
        <end position="249"/>
    </location>
</feature>
<keyword evidence="3" id="KW-1185">Reference proteome</keyword>
<dbReference type="RefSeq" id="WP_170111178.1">
    <property type="nucleotide sequence ID" value="NZ_PVUE01000024.1"/>
</dbReference>
<feature type="transmembrane region" description="Helical" evidence="1">
    <location>
        <begin position="84"/>
        <end position="104"/>
    </location>
</feature>
<keyword evidence="1" id="KW-1133">Transmembrane helix</keyword>
<reference evidence="2 3" key="1">
    <citation type="submission" date="2018-03" db="EMBL/GenBank/DDBJ databases">
        <title>Genomic Encyclopedia of Archaeal and Bacterial Type Strains, Phase II (KMG-II): from individual species to whole genera.</title>
        <authorList>
            <person name="Goeker M."/>
        </authorList>
    </citation>
    <scope>NUCLEOTIDE SEQUENCE [LARGE SCALE GENOMIC DNA]</scope>
    <source>
        <strain evidence="2 3">DSM 100065</strain>
    </source>
</reference>
<feature type="transmembrane region" description="Helical" evidence="1">
    <location>
        <begin position="270"/>
        <end position="290"/>
    </location>
</feature>
<keyword evidence="1" id="KW-0812">Transmembrane</keyword>
<feature type="transmembrane region" description="Helical" evidence="1">
    <location>
        <begin position="336"/>
        <end position="354"/>
    </location>
</feature>
<keyword evidence="1" id="KW-0472">Membrane</keyword>
<accession>A0A2T0ZC11</accession>
<feature type="transmembrane region" description="Helical" evidence="1">
    <location>
        <begin position="142"/>
        <end position="159"/>
    </location>
</feature>
<feature type="transmembrane region" description="Helical" evidence="1">
    <location>
        <begin position="165"/>
        <end position="181"/>
    </location>
</feature>
<dbReference type="Proteomes" id="UP000237752">
    <property type="component" value="Unassembled WGS sequence"/>
</dbReference>
<feature type="transmembrane region" description="Helical" evidence="1">
    <location>
        <begin position="302"/>
        <end position="324"/>
    </location>
</feature>
<feature type="transmembrane region" description="Helical" evidence="1">
    <location>
        <begin position="201"/>
        <end position="218"/>
    </location>
</feature>
<evidence type="ECO:0000313" key="2">
    <source>
        <dbReference type="EMBL" id="PRZ33889.1"/>
    </source>
</evidence>
<dbReference type="EMBL" id="PVUE01000024">
    <property type="protein sequence ID" value="PRZ33889.1"/>
    <property type="molecule type" value="Genomic_DNA"/>
</dbReference>
<protein>
    <submittedName>
        <fullName evidence="2">Low temperature requirement protein LtrA</fullName>
    </submittedName>
</protein>
<dbReference type="PANTHER" id="PTHR36840">
    <property type="entry name" value="BLL5714 PROTEIN"/>
    <property type="match status" value="1"/>
</dbReference>
<feature type="transmembrane region" description="Helical" evidence="1">
    <location>
        <begin position="53"/>
        <end position="72"/>
    </location>
</feature>
<evidence type="ECO:0000313" key="3">
    <source>
        <dbReference type="Proteomes" id="UP000237752"/>
    </source>
</evidence>
<organism evidence="2 3">
    <name type="scientific">Antricoccus suffuscus</name>
    <dbReference type="NCBI Taxonomy" id="1629062"/>
    <lineage>
        <taxon>Bacteria</taxon>
        <taxon>Bacillati</taxon>
        <taxon>Actinomycetota</taxon>
        <taxon>Actinomycetes</taxon>
        <taxon>Geodermatophilales</taxon>
        <taxon>Antricoccaceae</taxon>
        <taxon>Antricoccus</taxon>
    </lineage>
</organism>
<dbReference type="PANTHER" id="PTHR36840:SF1">
    <property type="entry name" value="BLL5714 PROTEIN"/>
    <property type="match status" value="1"/>
</dbReference>
<dbReference type="AlphaFoldDB" id="A0A2T0ZC11"/>
<name>A0A2T0ZC11_9ACTN</name>
<gene>
    <name evidence="2" type="ORF">CLV47_12422</name>
</gene>
<comment type="caution">
    <text evidence="2">The sequence shown here is derived from an EMBL/GenBank/DDBJ whole genome shotgun (WGS) entry which is preliminary data.</text>
</comment>
<dbReference type="InterPro" id="IPR010640">
    <property type="entry name" value="Low_temperature_requirement_A"/>
</dbReference>
<evidence type="ECO:0000256" key="1">
    <source>
        <dbReference type="SAM" id="Phobius"/>
    </source>
</evidence>